<proteinExistence type="predicted"/>
<reference evidence="2 3" key="1">
    <citation type="submission" date="2019-05" db="EMBL/GenBank/DDBJ databases">
        <title>Chryseobacterium sp. isolated from King George Island, maritime Antarctica.</title>
        <authorList>
            <person name="Peng X."/>
        </authorList>
    </citation>
    <scope>NUCLEOTIDE SEQUENCE [LARGE SCALE GENOMIC DNA]</scope>
    <source>
        <strain evidence="2 3">7-3A</strain>
    </source>
</reference>
<evidence type="ECO:0000313" key="3">
    <source>
        <dbReference type="Proteomes" id="UP000594195"/>
    </source>
</evidence>
<dbReference type="KEGG" id="kfa:Q73A0000_04165"/>
<evidence type="ECO:0000256" key="1">
    <source>
        <dbReference type="SAM" id="SignalP"/>
    </source>
</evidence>
<name>A0A7M2Y5U7_9FLAO</name>
<protein>
    <recommendedName>
        <fullName evidence="4">Lipoprotein</fullName>
    </recommendedName>
</protein>
<feature type="signal peptide" evidence="1">
    <location>
        <begin position="1"/>
        <end position="22"/>
    </location>
</feature>
<sequence length="118" mass="12480">MKTKSIITGLLISGSLALTSCASSHYGTLQSSANLSSNNFNYSANSITGTSTATYIFGIGGMKRQSLVDEAKQDMLAKNPLQKGQALANTTVNIKNSMMFGIVQEVMCTITADVVTFN</sequence>
<keyword evidence="3" id="KW-1185">Reference proteome</keyword>
<gene>
    <name evidence="2" type="ORF">Q73A0000_04165</name>
</gene>
<accession>A0A7M2Y5U7</accession>
<organism evidence="2 3">
    <name type="scientific">Kaistella flava</name>
    <name type="common">ex Peng et al. 2021</name>
    <dbReference type="NCBI Taxonomy" id="2038776"/>
    <lineage>
        <taxon>Bacteria</taxon>
        <taxon>Pseudomonadati</taxon>
        <taxon>Bacteroidota</taxon>
        <taxon>Flavobacteriia</taxon>
        <taxon>Flavobacteriales</taxon>
        <taxon>Weeksellaceae</taxon>
        <taxon>Chryseobacterium group</taxon>
        <taxon>Kaistella</taxon>
    </lineage>
</organism>
<evidence type="ECO:0000313" key="2">
    <source>
        <dbReference type="EMBL" id="QOW09617.1"/>
    </source>
</evidence>
<dbReference type="InterPro" id="IPR046697">
    <property type="entry name" value="DUF6567"/>
</dbReference>
<dbReference type="Pfam" id="PF20205">
    <property type="entry name" value="DUF6567"/>
    <property type="match status" value="1"/>
</dbReference>
<dbReference type="PROSITE" id="PS51257">
    <property type="entry name" value="PROKAR_LIPOPROTEIN"/>
    <property type="match status" value="1"/>
</dbReference>
<dbReference type="RefSeq" id="WP_193812830.1">
    <property type="nucleotide sequence ID" value="NZ_CP040442.1"/>
</dbReference>
<feature type="chain" id="PRO_5032267904" description="Lipoprotein" evidence="1">
    <location>
        <begin position="23"/>
        <end position="118"/>
    </location>
</feature>
<dbReference type="EMBL" id="CP040442">
    <property type="protein sequence ID" value="QOW09617.1"/>
    <property type="molecule type" value="Genomic_DNA"/>
</dbReference>
<dbReference type="AlphaFoldDB" id="A0A7M2Y5U7"/>
<dbReference type="Proteomes" id="UP000594195">
    <property type="component" value="Chromosome"/>
</dbReference>
<keyword evidence="1" id="KW-0732">Signal</keyword>
<evidence type="ECO:0008006" key="4">
    <source>
        <dbReference type="Google" id="ProtNLM"/>
    </source>
</evidence>